<sequence length="118" mass="12658">MLVQPSNNSRIGVENSWRMGERAGSEYAAVIVLVPRLILSSPPGNLSVAMLGSVGGRHVSTRRRGSSPLVRAGAGLGENHVSLPDGAPRYTRRRRAVTTSDHKSCALIQTRLKLGDIM</sequence>
<protein>
    <submittedName>
        <fullName evidence="2">Uncharacterized protein</fullName>
    </submittedName>
</protein>
<dbReference type="Proteomes" id="UP000826195">
    <property type="component" value="Unassembled WGS sequence"/>
</dbReference>
<accession>A0AAV7J3R9</accession>
<evidence type="ECO:0000313" key="2">
    <source>
        <dbReference type="EMBL" id="KAH0564560.1"/>
    </source>
</evidence>
<name>A0AAV7J3R9_COTGL</name>
<proteinExistence type="predicted"/>
<evidence type="ECO:0000313" key="3">
    <source>
        <dbReference type="Proteomes" id="UP000826195"/>
    </source>
</evidence>
<gene>
    <name evidence="2" type="ORF">KQX54_012828</name>
</gene>
<comment type="caution">
    <text evidence="2">The sequence shown here is derived from an EMBL/GenBank/DDBJ whole genome shotgun (WGS) entry which is preliminary data.</text>
</comment>
<feature type="region of interest" description="Disordered" evidence="1">
    <location>
        <begin position="58"/>
        <end position="89"/>
    </location>
</feature>
<organism evidence="2 3">
    <name type="scientific">Cotesia glomerata</name>
    <name type="common">Lepidopteran parasitic wasp</name>
    <name type="synonym">Apanteles glomeratus</name>
    <dbReference type="NCBI Taxonomy" id="32391"/>
    <lineage>
        <taxon>Eukaryota</taxon>
        <taxon>Metazoa</taxon>
        <taxon>Ecdysozoa</taxon>
        <taxon>Arthropoda</taxon>
        <taxon>Hexapoda</taxon>
        <taxon>Insecta</taxon>
        <taxon>Pterygota</taxon>
        <taxon>Neoptera</taxon>
        <taxon>Endopterygota</taxon>
        <taxon>Hymenoptera</taxon>
        <taxon>Apocrita</taxon>
        <taxon>Ichneumonoidea</taxon>
        <taxon>Braconidae</taxon>
        <taxon>Microgastrinae</taxon>
        <taxon>Cotesia</taxon>
    </lineage>
</organism>
<reference evidence="2 3" key="1">
    <citation type="journal article" date="2021" name="J. Hered.">
        <title>A chromosome-level genome assembly of the parasitoid wasp, Cotesia glomerata (Hymenoptera: Braconidae).</title>
        <authorList>
            <person name="Pinto B.J."/>
            <person name="Weis J.J."/>
            <person name="Gamble T."/>
            <person name="Ode P.J."/>
            <person name="Paul R."/>
            <person name="Zaspel J.M."/>
        </authorList>
    </citation>
    <scope>NUCLEOTIDE SEQUENCE [LARGE SCALE GENOMIC DNA]</scope>
    <source>
        <strain evidence="2">CgM1</strain>
    </source>
</reference>
<keyword evidence="3" id="KW-1185">Reference proteome</keyword>
<dbReference type="EMBL" id="JAHXZJ010000002">
    <property type="protein sequence ID" value="KAH0564560.1"/>
    <property type="molecule type" value="Genomic_DNA"/>
</dbReference>
<dbReference type="AlphaFoldDB" id="A0AAV7J3R9"/>
<evidence type="ECO:0000256" key="1">
    <source>
        <dbReference type="SAM" id="MobiDB-lite"/>
    </source>
</evidence>